<dbReference type="Pfam" id="PF00126">
    <property type="entry name" value="HTH_1"/>
    <property type="match status" value="1"/>
</dbReference>
<sequence>MTELELMLYFAAVVDHGSLNKAAKSLNLSQPALSRKMSKLEDSLGVQLFERRGKKLQLTEVGAITYNYALQLQEWERKLQKDLMNYKPSEKTQLLIGASLTTLQSTLPDIIAAFTAQDYKFDIKAATGKTHEIVEMVKDHKVDFGIVASSIVHPELVCVPLFDDHLALLLPASHPLSGSKSIRMKDLDGMGMILFSKGTWYRVLMDELFHGHQVHPDIKMEIDSFEAIIRLIGNSGLATLLPLSYLRRSLLEDNGIVIVDVVELKETSRTTSLIYREDSVFHPEVENRLKSAIRFFQSSGGSFNL</sequence>
<evidence type="ECO:0000256" key="1">
    <source>
        <dbReference type="ARBA" id="ARBA00009437"/>
    </source>
</evidence>
<dbReference type="CDD" id="cd05466">
    <property type="entry name" value="PBP2_LTTR_substrate"/>
    <property type="match status" value="1"/>
</dbReference>
<reference evidence="7" key="1">
    <citation type="journal article" date="2019" name="Int. J. Syst. Evol. Microbiol.">
        <title>The Global Catalogue of Microorganisms (GCM) 10K type strain sequencing project: providing services to taxonomists for standard genome sequencing and annotation.</title>
        <authorList>
            <consortium name="The Broad Institute Genomics Platform"/>
            <consortium name="The Broad Institute Genome Sequencing Center for Infectious Disease"/>
            <person name="Wu L."/>
            <person name="Ma J."/>
        </authorList>
    </citation>
    <scope>NUCLEOTIDE SEQUENCE [LARGE SCALE GENOMIC DNA]</scope>
    <source>
        <strain evidence="7">CCM 8749</strain>
    </source>
</reference>
<evidence type="ECO:0000259" key="5">
    <source>
        <dbReference type="PROSITE" id="PS50931"/>
    </source>
</evidence>
<dbReference type="Gene3D" id="1.10.10.10">
    <property type="entry name" value="Winged helix-like DNA-binding domain superfamily/Winged helix DNA-binding domain"/>
    <property type="match status" value="1"/>
</dbReference>
<evidence type="ECO:0000256" key="2">
    <source>
        <dbReference type="ARBA" id="ARBA00023015"/>
    </source>
</evidence>
<keyword evidence="2" id="KW-0805">Transcription regulation</keyword>
<evidence type="ECO:0000313" key="6">
    <source>
        <dbReference type="EMBL" id="MFC5988770.1"/>
    </source>
</evidence>
<protein>
    <submittedName>
        <fullName evidence="6">LysR family transcriptional regulator</fullName>
    </submittedName>
</protein>
<dbReference type="PRINTS" id="PR00039">
    <property type="entry name" value="HTHLYSR"/>
</dbReference>
<keyword evidence="4" id="KW-0804">Transcription</keyword>
<dbReference type="PANTHER" id="PTHR30419">
    <property type="entry name" value="HTH-TYPE TRANSCRIPTIONAL REGULATOR YBHD"/>
    <property type="match status" value="1"/>
</dbReference>
<dbReference type="InterPro" id="IPR036390">
    <property type="entry name" value="WH_DNA-bd_sf"/>
</dbReference>
<feature type="domain" description="HTH lysR-type" evidence="5">
    <location>
        <begin position="1"/>
        <end position="59"/>
    </location>
</feature>
<proteinExistence type="inferred from homology"/>
<comment type="caution">
    <text evidence="6">The sequence shown here is derived from an EMBL/GenBank/DDBJ whole genome shotgun (WGS) entry which is preliminary data.</text>
</comment>
<dbReference type="InterPro" id="IPR000847">
    <property type="entry name" value="LysR_HTH_N"/>
</dbReference>
<dbReference type="SUPFAM" id="SSF46785">
    <property type="entry name" value="Winged helix' DNA-binding domain"/>
    <property type="match status" value="1"/>
</dbReference>
<dbReference type="EMBL" id="JBHSQV010000184">
    <property type="protein sequence ID" value="MFC5988770.1"/>
    <property type="molecule type" value="Genomic_DNA"/>
</dbReference>
<evidence type="ECO:0000256" key="4">
    <source>
        <dbReference type="ARBA" id="ARBA00023163"/>
    </source>
</evidence>
<dbReference type="Gene3D" id="3.40.190.290">
    <property type="match status" value="1"/>
</dbReference>
<evidence type="ECO:0000256" key="3">
    <source>
        <dbReference type="ARBA" id="ARBA00023125"/>
    </source>
</evidence>
<accession>A0ABW1IUG9</accession>
<comment type="similarity">
    <text evidence="1">Belongs to the LysR transcriptional regulatory family.</text>
</comment>
<name>A0ABW1IUG9_9BACL</name>
<keyword evidence="7" id="KW-1185">Reference proteome</keyword>
<organism evidence="6 7">
    <name type="scientific">Marinicrinis lubricantis</name>
    <dbReference type="NCBI Taxonomy" id="2086470"/>
    <lineage>
        <taxon>Bacteria</taxon>
        <taxon>Bacillati</taxon>
        <taxon>Bacillota</taxon>
        <taxon>Bacilli</taxon>
        <taxon>Bacillales</taxon>
        <taxon>Paenibacillaceae</taxon>
    </lineage>
</organism>
<gene>
    <name evidence="6" type="ORF">ACFPXP_20395</name>
</gene>
<dbReference type="PROSITE" id="PS50931">
    <property type="entry name" value="HTH_LYSR"/>
    <property type="match status" value="1"/>
</dbReference>
<dbReference type="InterPro" id="IPR036388">
    <property type="entry name" value="WH-like_DNA-bd_sf"/>
</dbReference>
<dbReference type="Proteomes" id="UP001596250">
    <property type="component" value="Unassembled WGS sequence"/>
</dbReference>
<dbReference type="InterPro" id="IPR005119">
    <property type="entry name" value="LysR_subst-bd"/>
</dbReference>
<evidence type="ECO:0000313" key="7">
    <source>
        <dbReference type="Proteomes" id="UP001596250"/>
    </source>
</evidence>
<dbReference type="PANTHER" id="PTHR30419:SF8">
    <property type="entry name" value="NITROGEN ASSIMILATION TRANSCRIPTIONAL ACTIVATOR-RELATED"/>
    <property type="match status" value="1"/>
</dbReference>
<dbReference type="Pfam" id="PF03466">
    <property type="entry name" value="LysR_substrate"/>
    <property type="match status" value="1"/>
</dbReference>
<dbReference type="InterPro" id="IPR050950">
    <property type="entry name" value="HTH-type_LysR_regulators"/>
</dbReference>
<dbReference type="SUPFAM" id="SSF53850">
    <property type="entry name" value="Periplasmic binding protein-like II"/>
    <property type="match status" value="1"/>
</dbReference>
<keyword evidence="3" id="KW-0238">DNA-binding</keyword>
<dbReference type="RefSeq" id="WP_379896256.1">
    <property type="nucleotide sequence ID" value="NZ_CBCSCT010000006.1"/>
</dbReference>